<evidence type="ECO:0000313" key="2">
    <source>
        <dbReference type="EMBL" id="KXT00603.1"/>
    </source>
</evidence>
<evidence type="ECO:0000313" key="3">
    <source>
        <dbReference type="Proteomes" id="UP000070133"/>
    </source>
</evidence>
<proteinExistence type="predicted"/>
<keyword evidence="3" id="KW-1185">Reference proteome</keyword>
<dbReference type="Proteomes" id="UP000070133">
    <property type="component" value="Unassembled WGS sequence"/>
</dbReference>
<dbReference type="AlphaFoldDB" id="A0A139HDW0"/>
<gene>
    <name evidence="2" type="ORF">AC578_3174</name>
</gene>
<organism evidence="2 3">
    <name type="scientific">Pseudocercospora eumusae</name>
    <dbReference type="NCBI Taxonomy" id="321146"/>
    <lineage>
        <taxon>Eukaryota</taxon>
        <taxon>Fungi</taxon>
        <taxon>Dikarya</taxon>
        <taxon>Ascomycota</taxon>
        <taxon>Pezizomycotina</taxon>
        <taxon>Dothideomycetes</taxon>
        <taxon>Dothideomycetidae</taxon>
        <taxon>Mycosphaerellales</taxon>
        <taxon>Mycosphaerellaceae</taxon>
        <taxon>Pseudocercospora</taxon>
    </lineage>
</organism>
<feature type="compositionally biased region" description="Basic and acidic residues" evidence="1">
    <location>
        <begin position="25"/>
        <end position="37"/>
    </location>
</feature>
<dbReference type="EMBL" id="LFZN01000070">
    <property type="protein sequence ID" value="KXT00603.1"/>
    <property type="molecule type" value="Genomic_DNA"/>
</dbReference>
<feature type="region of interest" description="Disordered" evidence="1">
    <location>
        <begin position="48"/>
        <end position="67"/>
    </location>
</feature>
<reference evidence="2 3" key="1">
    <citation type="submission" date="2015-07" db="EMBL/GenBank/DDBJ databases">
        <title>Comparative genomics of the Sigatoka disease complex on banana suggests a link between parallel evolutionary changes in Pseudocercospora fijiensis and Pseudocercospora eumusae and increased virulence on the banana host.</title>
        <authorList>
            <person name="Chang T.-C."/>
            <person name="Salvucci A."/>
            <person name="Crous P.W."/>
            <person name="Stergiopoulos I."/>
        </authorList>
    </citation>
    <scope>NUCLEOTIDE SEQUENCE [LARGE SCALE GENOMIC DNA]</scope>
    <source>
        <strain evidence="2 3">CBS 114824</strain>
    </source>
</reference>
<protein>
    <submittedName>
        <fullName evidence="2">Uncharacterized protein</fullName>
    </submittedName>
</protein>
<evidence type="ECO:0000256" key="1">
    <source>
        <dbReference type="SAM" id="MobiDB-lite"/>
    </source>
</evidence>
<comment type="caution">
    <text evidence="2">The sequence shown here is derived from an EMBL/GenBank/DDBJ whole genome shotgun (WGS) entry which is preliminary data.</text>
</comment>
<feature type="region of interest" description="Disordered" evidence="1">
    <location>
        <begin position="1"/>
        <end position="37"/>
    </location>
</feature>
<sequence length="67" mass="7868">MRSPQQEEIERFRNGEAEEDEEDEKLIAPDEEQKAEQLVEEPLKPAEVWFEDRDTAQVPAIEKKAEL</sequence>
<accession>A0A139HDW0</accession>
<name>A0A139HDW0_9PEZI</name>